<dbReference type="EMBL" id="AHNU02000081">
    <property type="protein sequence ID" value="EMN88485.1"/>
    <property type="molecule type" value="Genomic_DNA"/>
</dbReference>
<comment type="caution">
    <text evidence="1">The sequence shown here is derived from an EMBL/GenBank/DDBJ whole genome shotgun (WGS) entry which is preliminary data.</text>
</comment>
<protein>
    <submittedName>
        <fullName evidence="1">Uncharacterized protein</fullName>
    </submittedName>
</protein>
<dbReference type="AlphaFoldDB" id="M6Q5M2"/>
<reference evidence="1 2" key="1">
    <citation type="submission" date="2013-01" db="EMBL/GenBank/DDBJ databases">
        <authorList>
            <person name="Harkins D.M."/>
            <person name="Durkin A.S."/>
            <person name="Brinkac L.M."/>
            <person name="Haft D.H."/>
            <person name="Selengut J.D."/>
            <person name="Sanka R."/>
            <person name="DePew J."/>
            <person name="Purushe J."/>
            <person name="Chanthongthip A."/>
            <person name="Lattana O."/>
            <person name="Phetsouvanh R."/>
            <person name="Newton P.N."/>
            <person name="Vinetz J.M."/>
            <person name="Sutton G.G."/>
            <person name="Nierman W.C."/>
            <person name="Fouts D.E."/>
        </authorList>
    </citation>
    <scope>NUCLEOTIDE SEQUENCE [LARGE SCALE GENOMIC DNA]</scope>
    <source>
        <strain evidence="1 2">UI 13098</strain>
    </source>
</reference>
<proteinExistence type="predicted"/>
<name>M6Q5M2_9LEPT</name>
<accession>M6Q5M2</accession>
<keyword evidence="2" id="KW-1185">Reference proteome</keyword>
<evidence type="ECO:0000313" key="2">
    <source>
        <dbReference type="Proteomes" id="UP000012118"/>
    </source>
</evidence>
<sequence length="167" mass="19973">MFIILVSLLLLYLIKPHIQYSFVRISDEPETILVGNVRFACGSQCPHFYEILNDEIKEDSELYLSIPDDLRNPEAIDFDSRCNNRFIFKGYRYKRKIHNMITRSYIEEPSRRIDLIEWSAITPYCLFFGRDLQLVPIKMYRPLLYQTKHILQDSEIFKSNNYNECCL</sequence>
<gene>
    <name evidence="1" type="ORF">LEP1GSC108_2111</name>
</gene>
<evidence type="ECO:0000313" key="1">
    <source>
        <dbReference type="EMBL" id="EMN88485.1"/>
    </source>
</evidence>
<organism evidence="1 2">
    <name type="scientific">Leptospira weilii str. UI 13098</name>
    <dbReference type="NCBI Taxonomy" id="1088542"/>
    <lineage>
        <taxon>Bacteria</taxon>
        <taxon>Pseudomonadati</taxon>
        <taxon>Spirochaetota</taxon>
        <taxon>Spirochaetia</taxon>
        <taxon>Leptospirales</taxon>
        <taxon>Leptospiraceae</taxon>
        <taxon>Leptospira</taxon>
    </lineage>
</organism>
<dbReference type="Proteomes" id="UP000012118">
    <property type="component" value="Unassembled WGS sequence"/>
</dbReference>